<keyword evidence="2" id="KW-0503">Monooxygenase</keyword>
<dbReference type="AlphaFoldDB" id="H6SMU7"/>
<dbReference type="EMBL" id="HE663493">
    <property type="protein sequence ID" value="CCG09232.1"/>
    <property type="molecule type" value="Genomic_DNA"/>
</dbReference>
<dbReference type="HOGENOM" id="CLU_141544_0_0_5"/>
<dbReference type="Proteomes" id="UP000033220">
    <property type="component" value="Chromosome DSM 122"/>
</dbReference>
<dbReference type="PROSITE" id="PS51725">
    <property type="entry name" value="ABM"/>
    <property type="match status" value="1"/>
</dbReference>
<evidence type="ECO:0000313" key="3">
    <source>
        <dbReference type="Proteomes" id="UP000033220"/>
    </source>
</evidence>
<accession>H6SMU7</accession>
<gene>
    <name evidence="2" type="ORF">RSPPHO_02606</name>
</gene>
<dbReference type="SUPFAM" id="SSF54909">
    <property type="entry name" value="Dimeric alpha+beta barrel"/>
    <property type="match status" value="1"/>
</dbReference>
<dbReference type="Gene3D" id="3.30.70.100">
    <property type="match status" value="1"/>
</dbReference>
<feature type="domain" description="ABM" evidence="1">
    <location>
        <begin position="2"/>
        <end position="99"/>
    </location>
</feature>
<dbReference type="GO" id="GO:0004497">
    <property type="term" value="F:monooxygenase activity"/>
    <property type="evidence" value="ECO:0007669"/>
    <property type="project" value="UniProtKB-KW"/>
</dbReference>
<dbReference type="InterPro" id="IPR007138">
    <property type="entry name" value="ABM_dom"/>
</dbReference>
<sequence>MFVAMNRFKVLADQAPAFEAIWRGREGRLGRQPGFLSFHLLRGPAAEGHVLYVSHACWRTEADFEAWAHSEAFAAAHRNGGQTRALLSEGPQFEGFTVVLTEGEDGSA</sequence>
<reference evidence="2 3" key="1">
    <citation type="submission" date="2012-02" db="EMBL/GenBank/DDBJ databases">
        <title>Shotgun genome sequence of Phaeospirillum photometricum DSM 122.</title>
        <authorList>
            <person name="Duquesne K."/>
            <person name="Sturgis J."/>
        </authorList>
    </citation>
    <scope>NUCLEOTIDE SEQUENCE [LARGE SCALE GENOMIC DNA]</scope>
    <source>
        <strain evidence="3">DSM122</strain>
    </source>
</reference>
<dbReference type="InterPro" id="IPR050404">
    <property type="entry name" value="Heme-degrading_MO"/>
</dbReference>
<keyword evidence="2" id="KW-0560">Oxidoreductase</keyword>
<dbReference type="PANTHER" id="PTHR34474:SF2">
    <property type="entry name" value="SIGNAL TRANSDUCTION PROTEIN TRAP"/>
    <property type="match status" value="1"/>
</dbReference>
<dbReference type="Pfam" id="PF03992">
    <property type="entry name" value="ABM"/>
    <property type="match status" value="1"/>
</dbReference>
<dbReference type="eggNOG" id="COG2329">
    <property type="taxonomic scope" value="Bacteria"/>
</dbReference>
<evidence type="ECO:0000259" key="1">
    <source>
        <dbReference type="PROSITE" id="PS51725"/>
    </source>
</evidence>
<keyword evidence="3" id="KW-1185">Reference proteome</keyword>
<protein>
    <submittedName>
        <fullName evidence="2">Antibiotic biosynthesis monooxygenase</fullName>
    </submittedName>
</protein>
<dbReference type="KEGG" id="rpm:RSPPHO_02606"/>
<dbReference type="PANTHER" id="PTHR34474">
    <property type="entry name" value="SIGNAL TRANSDUCTION PROTEIN TRAP"/>
    <property type="match status" value="1"/>
</dbReference>
<name>H6SMU7_PARPM</name>
<dbReference type="RefSeq" id="WP_014415863.1">
    <property type="nucleotide sequence ID" value="NC_017059.1"/>
</dbReference>
<proteinExistence type="predicted"/>
<evidence type="ECO:0000313" key="2">
    <source>
        <dbReference type="EMBL" id="CCG09232.1"/>
    </source>
</evidence>
<dbReference type="OrthoDB" id="9798115at2"/>
<organism evidence="2 3">
    <name type="scientific">Pararhodospirillum photometricum DSM 122</name>
    <dbReference type="NCBI Taxonomy" id="1150469"/>
    <lineage>
        <taxon>Bacteria</taxon>
        <taxon>Pseudomonadati</taxon>
        <taxon>Pseudomonadota</taxon>
        <taxon>Alphaproteobacteria</taxon>
        <taxon>Rhodospirillales</taxon>
        <taxon>Rhodospirillaceae</taxon>
        <taxon>Pararhodospirillum</taxon>
    </lineage>
</organism>
<dbReference type="InterPro" id="IPR011008">
    <property type="entry name" value="Dimeric_a/b-barrel"/>
</dbReference>
<dbReference type="STRING" id="1150469.RSPPHO_02606"/>
<dbReference type="PATRIC" id="fig|1150469.3.peg.2966"/>